<name>A0AAW8DC24_9MICC</name>
<gene>
    <name evidence="1" type="ORF">J2S90_002858</name>
    <name evidence="2" type="ORF">J2S93_002936</name>
</gene>
<evidence type="ECO:0000313" key="1">
    <source>
        <dbReference type="EMBL" id="MDP9905887.1"/>
    </source>
</evidence>
<sequence length="116" mass="12717">MPRRLNVEELSCWADTVSYLGDGIPEATEMLRNRGIGLGDRFIRPDFPEGALTLYGPVLASHFAERIRNSSPGDYFTVHQVNELIDAMRNTLGDAGVQPLVHAVTTRGFIGGSTDQ</sequence>
<protein>
    <submittedName>
        <fullName evidence="1">Uncharacterized protein</fullName>
    </submittedName>
</protein>
<comment type="caution">
    <text evidence="1">The sequence shown here is derived from an EMBL/GenBank/DDBJ whole genome shotgun (WGS) entry which is preliminary data.</text>
</comment>
<accession>A0AAW8DC24</accession>
<keyword evidence="3" id="KW-1185">Reference proteome</keyword>
<proteinExistence type="predicted"/>
<dbReference type="RefSeq" id="WP_306962138.1">
    <property type="nucleotide sequence ID" value="NZ_JAUSRG010000008.1"/>
</dbReference>
<dbReference type="Proteomes" id="UP001230951">
    <property type="component" value="Unassembled WGS sequence"/>
</dbReference>
<dbReference type="EMBL" id="JAUSTF010000006">
    <property type="protein sequence ID" value="MDQ0181498.1"/>
    <property type="molecule type" value="Genomic_DNA"/>
</dbReference>
<evidence type="ECO:0000313" key="4">
    <source>
        <dbReference type="Proteomes" id="UP001242995"/>
    </source>
</evidence>
<dbReference type="Proteomes" id="UP001242995">
    <property type="component" value="Unassembled WGS sequence"/>
</dbReference>
<dbReference type="EMBL" id="JAUSRG010000008">
    <property type="protein sequence ID" value="MDP9905887.1"/>
    <property type="molecule type" value="Genomic_DNA"/>
</dbReference>
<evidence type="ECO:0000313" key="3">
    <source>
        <dbReference type="Proteomes" id="UP001230951"/>
    </source>
</evidence>
<evidence type="ECO:0000313" key="2">
    <source>
        <dbReference type="EMBL" id="MDQ0181498.1"/>
    </source>
</evidence>
<organism evidence="1 4">
    <name type="scientific">Arthrobacter bambusae</name>
    <dbReference type="NCBI Taxonomy" id="1338426"/>
    <lineage>
        <taxon>Bacteria</taxon>
        <taxon>Bacillati</taxon>
        <taxon>Actinomycetota</taxon>
        <taxon>Actinomycetes</taxon>
        <taxon>Micrococcales</taxon>
        <taxon>Micrococcaceae</taxon>
        <taxon>Arthrobacter</taxon>
    </lineage>
</organism>
<dbReference type="AlphaFoldDB" id="A0AAW8DC24"/>
<reference evidence="1 3" key="1">
    <citation type="submission" date="2023-07" db="EMBL/GenBank/DDBJ databases">
        <title>Sorghum-associated microbial communities from plants grown in Nebraska, USA.</title>
        <authorList>
            <person name="Schachtman D."/>
        </authorList>
    </citation>
    <scope>NUCLEOTIDE SEQUENCE</scope>
    <source>
        <strain evidence="1">DS1006</strain>
        <strain evidence="2 3">DS1016</strain>
    </source>
</reference>